<keyword evidence="7" id="KW-1185">Reference proteome</keyword>
<dbReference type="GO" id="GO:0016887">
    <property type="term" value="F:ATP hydrolysis activity"/>
    <property type="evidence" value="ECO:0007669"/>
    <property type="project" value="TreeGrafter"/>
</dbReference>
<comment type="similarity">
    <text evidence="1">Belongs to the GSP E family.</text>
</comment>
<dbReference type="InterPro" id="IPR027417">
    <property type="entry name" value="P-loop_NTPase"/>
</dbReference>
<evidence type="ECO:0000259" key="5">
    <source>
        <dbReference type="Pfam" id="PF05157"/>
    </source>
</evidence>
<keyword evidence="2" id="KW-0547">Nucleotide-binding</keyword>
<keyword evidence="3" id="KW-0067">ATP-binding</keyword>
<dbReference type="Gene3D" id="3.40.50.300">
    <property type="entry name" value="P-loop containing nucleotide triphosphate hydrolases"/>
    <property type="match status" value="1"/>
</dbReference>
<reference evidence="6 7" key="1">
    <citation type="submission" date="2021-05" db="EMBL/GenBank/DDBJ databases">
        <title>The draft genome of Geobacter pelophilus DSM 12255.</title>
        <authorList>
            <person name="Xu Z."/>
            <person name="Masuda Y."/>
            <person name="Itoh H."/>
            <person name="Senoo K."/>
        </authorList>
    </citation>
    <scope>NUCLEOTIDE SEQUENCE [LARGE SCALE GENOMIC DNA]</scope>
    <source>
        <strain evidence="6 7">DSM 12255</strain>
    </source>
</reference>
<evidence type="ECO:0000256" key="3">
    <source>
        <dbReference type="ARBA" id="ARBA00022840"/>
    </source>
</evidence>
<evidence type="ECO:0000259" key="4">
    <source>
        <dbReference type="Pfam" id="PF00437"/>
    </source>
</evidence>
<dbReference type="Proteomes" id="UP000811899">
    <property type="component" value="Unassembled WGS sequence"/>
</dbReference>
<gene>
    <name evidence="6" type="ORF">KI809_11180</name>
</gene>
<evidence type="ECO:0000313" key="7">
    <source>
        <dbReference type="Proteomes" id="UP000811899"/>
    </source>
</evidence>
<dbReference type="PANTHER" id="PTHR30258:SF1">
    <property type="entry name" value="PROTEIN TRANSPORT PROTEIN HOFB HOMOLOG"/>
    <property type="match status" value="1"/>
</dbReference>
<dbReference type="GO" id="GO:0005886">
    <property type="term" value="C:plasma membrane"/>
    <property type="evidence" value="ECO:0007669"/>
    <property type="project" value="TreeGrafter"/>
</dbReference>
<dbReference type="AlphaFoldDB" id="A0AAW4L1S2"/>
<organism evidence="6 7">
    <name type="scientific">Geoanaerobacter pelophilus</name>
    <dbReference type="NCBI Taxonomy" id="60036"/>
    <lineage>
        <taxon>Bacteria</taxon>
        <taxon>Pseudomonadati</taxon>
        <taxon>Thermodesulfobacteriota</taxon>
        <taxon>Desulfuromonadia</taxon>
        <taxon>Geobacterales</taxon>
        <taxon>Geobacteraceae</taxon>
        <taxon>Geoanaerobacter</taxon>
    </lineage>
</organism>
<dbReference type="PANTHER" id="PTHR30258">
    <property type="entry name" value="TYPE II SECRETION SYSTEM PROTEIN GSPE-RELATED"/>
    <property type="match status" value="1"/>
</dbReference>
<evidence type="ECO:0000256" key="1">
    <source>
        <dbReference type="ARBA" id="ARBA00006611"/>
    </source>
</evidence>
<dbReference type="InterPro" id="IPR001482">
    <property type="entry name" value="T2SS/T4SS_dom"/>
</dbReference>
<dbReference type="GO" id="GO:0005524">
    <property type="term" value="F:ATP binding"/>
    <property type="evidence" value="ECO:0007669"/>
    <property type="project" value="UniProtKB-KW"/>
</dbReference>
<evidence type="ECO:0000256" key="2">
    <source>
        <dbReference type="ARBA" id="ARBA00022741"/>
    </source>
</evidence>
<proteinExistence type="inferred from homology"/>
<dbReference type="Gene3D" id="3.30.300.160">
    <property type="entry name" value="Type II secretion system, protein E, N-terminal domain"/>
    <property type="match status" value="1"/>
</dbReference>
<dbReference type="Pfam" id="PF05157">
    <property type="entry name" value="MshEN"/>
    <property type="match status" value="1"/>
</dbReference>
<evidence type="ECO:0000313" key="6">
    <source>
        <dbReference type="EMBL" id="MBT0664863.1"/>
    </source>
</evidence>
<comment type="caution">
    <text evidence="6">The sequence shown here is derived from an EMBL/GenBank/DDBJ whole genome shotgun (WGS) entry which is preliminary data.</text>
</comment>
<feature type="domain" description="Type II secretion system protein GspE N-terminal" evidence="5">
    <location>
        <begin position="62"/>
        <end position="147"/>
    </location>
</feature>
<dbReference type="InterPro" id="IPR007831">
    <property type="entry name" value="T2SS_GspE_N"/>
</dbReference>
<sequence>MEGVIREGSLGDILHKSNIITEDDIKAALHEQQALSCKFGEALVRLGIVAQEDIDWALSNQLDIPYVRLKKNMIDPAAVELVPAALSRQYNIIPLIRAGEELNVAMADPLNRAAIEAIEQATGCTVQVSVGLIREIREMQDYFFGPPAEPASFGFTSAAFSPRILEIVNGDAGGAKFLDYLLAYFMQNRLSVLSLQPLGDSVAVLARRGGVSRNIGQLAITHYQEFLLNLRKWCQFGGPSDVNSRGAYLFNFRSQRYLFQVLMLKGLGGDLVTFKLNISSSFPVTLADLKLSEEKESRLRKLTTGGGLVVVVHREAEERCQLMDLLMAETDTTGKSVILIGDGLGNGPVRFPRIPCHGGSYGECHGLVLAALEHDPDVLVIEDASEPESFIAASKAAMRGKLVLAGLDFKDMGSTLRHLLHFWHKHYVIPTYIRGIVSCKRVALLCPNCRQQLQLSEDESAALGTHLPPGSYFRAVGCPECDLTGCRGSRYLLDLIPFDKEVIEVFESAADGREILAFLSSRGYRGSGDDGAELLQSGHISPEEYVTSILL</sequence>
<accession>A0AAW4L1S2</accession>
<name>A0AAW4L1S2_9BACT</name>
<dbReference type="InterPro" id="IPR037257">
    <property type="entry name" value="T2SS_E_N_sf"/>
</dbReference>
<feature type="domain" description="Bacterial type II secretion system protein E" evidence="4">
    <location>
        <begin position="367"/>
        <end position="544"/>
    </location>
</feature>
<dbReference type="EMBL" id="JAHCVJ010000004">
    <property type="protein sequence ID" value="MBT0664863.1"/>
    <property type="molecule type" value="Genomic_DNA"/>
</dbReference>
<dbReference type="SUPFAM" id="SSF52540">
    <property type="entry name" value="P-loop containing nucleoside triphosphate hydrolases"/>
    <property type="match status" value="1"/>
</dbReference>
<protein>
    <submittedName>
        <fullName evidence="6">Pilus assembly protein PilB</fullName>
    </submittedName>
</protein>
<dbReference type="SUPFAM" id="SSF160246">
    <property type="entry name" value="EspE N-terminal domain-like"/>
    <property type="match status" value="1"/>
</dbReference>
<dbReference type="Pfam" id="PF00437">
    <property type="entry name" value="T2SSE"/>
    <property type="match status" value="1"/>
</dbReference>
<dbReference type="RefSeq" id="WP_214171638.1">
    <property type="nucleotide sequence ID" value="NZ_JAHCVJ010000004.1"/>
</dbReference>